<sequence length="610" mass="66353">MSSISYSNDVLPGANSEVALPGGPASMWRLIKLCYRFEPRLMIVSLAVQVLAAVPRPLTIVWLGMLTAGAVQRRGVLIFVALGAMALSTCASWLLTIAAERTGRRFRDRLTISLETHVARLFASIDTIEHHERPEHLDRLAVLRKQVYMVDHLYESIVISAVWIFQLAMIMLLLSTVDPLLPLLLVFAIPVMVTAALRPGVERRVEESVAPHSRFADHLFDLATTPAAAKDVRLAGIGPRLVKDRAEAWAKWYRPIGRSRAVSAGWDAGAWAVFGLGYALMLFYVVEVAEAPAAGVVLVLSAGIQMSDYVSAAIGEIDFIRGVFLDAARRLMWLEDYARAVASAGALPAPEQINQGITLREVSFRYPGAAIPTLVGANLTLPAGSVVAVIGENGAGKSTLVKLLTKFYPPTEGTIEIDGVPLDQIDTEQWRRRIAGAFQDFATFEFAARTAIGIGDLRSMDDESALRAAVERGGADDLLAHLPAGLATQLGPRWPDGVDVSFGQWQKLALARGFMRTAPLLVVLDEPTAALDAETEHSLFEGFARAAQAARAEGRITVLVSHRFSTVQMADLIVVVEGRRIAEVGDHDSLMRLDGTYARLYGIQQRAYQT</sequence>
<keyword evidence="1" id="KW-0812">Transmembrane</keyword>
<dbReference type="RefSeq" id="WP_218469458.1">
    <property type="nucleotide sequence ID" value="NZ_BAABJN010000008.1"/>
</dbReference>
<dbReference type="SMART" id="SM00382">
    <property type="entry name" value="AAA"/>
    <property type="match status" value="1"/>
</dbReference>
<accession>A0ABX8RJF0</accession>
<dbReference type="Proteomes" id="UP000694257">
    <property type="component" value="Chromosome"/>
</dbReference>
<dbReference type="InterPro" id="IPR017871">
    <property type="entry name" value="ABC_transporter-like_CS"/>
</dbReference>
<proteinExistence type="predicted"/>
<feature type="transmembrane region" description="Helical" evidence="1">
    <location>
        <begin position="153"/>
        <end position="174"/>
    </location>
</feature>
<dbReference type="InterPro" id="IPR039421">
    <property type="entry name" value="Type_1_exporter"/>
</dbReference>
<keyword evidence="1" id="KW-0472">Membrane</keyword>
<feature type="transmembrane region" description="Helical" evidence="1">
    <location>
        <begin position="268"/>
        <end position="286"/>
    </location>
</feature>
<dbReference type="PROSITE" id="PS00211">
    <property type="entry name" value="ABC_TRANSPORTER_1"/>
    <property type="match status" value="1"/>
</dbReference>
<evidence type="ECO:0000313" key="4">
    <source>
        <dbReference type="Proteomes" id="UP000694257"/>
    </source>
</evidence>
<feature type="transmembrane region" description="Helical" evidence="1">
    <location>
        <begin position="76"/>
        <end position="99"/>
    </location>
</feature>
<dbReference type="PANTHER" id="PTHR43394">
    <property type="entry name" value="ATP-DEPENDENT PERMEASE MDL1, MITOCHONDRIAL"/>
    <property type="match status" value="1"/>
</dbReference>
<dbReference type="PROSITE" id="PS50893">
    <property type="entry name" value="ABC_TRANSPORTER_2"/>
    <property type="match status" value="1"/>
</dbReference>
<protein>
    <submittedName>
        <fullName evidence="3">ABC transporter ATP-binding protein/permease</fullName>
    </submittedName>
</protein>
<evidence type="ECO:0000259" key="2">
    <source>
        <dbReference type="PROSITE" id="PS50893"/>
    </source>
</evidence>
<organism evidence="3 4">
    <name type="scientific">Nocardia iowensis</name>
    <dbReference type="NCBI Taxonomy" id="204891"/>
    <lineage>
        <taxon>Bacteria</taxon>
        <taxon>Bacillati</taxon>
        <taxon>Actinomycetota</taxon>
        <taxon>Actinomycetes</taxon>
        <taxon>Mycobacteriales</taxon>
        <taxon>Nocardiaceae</taxon>
        <taxon>Nocardia</taxon>
    </lineage>
</organism>
<gene>
    <name evidence="3" type="ORF">KV110_23575</name>
</gene>
<keyword evidence="1" id="KW-1133">Transmembrane helix</keyword>
<feature type="transmembrane region" description="Helical" evidence="1">
    <location>
        <begin position="41"/>
        <end position="64"/>
    </location>
</feature>
<reference evidence="3 4" key="1">
    <citation type="submission" date="2021-07" db="EMBL/GenBank/DDBJ databases">
        <title>Whole Genome Sequence of Nocardia Iowensis.</title>
        <authorList>
            <person name="Lamm A."/>
            <person name="Collins-Fairclough A.M."/>
            <person name="Bunk B."/>
            <person name="Sproer C."/>
        </authorList>
    </citation>
    <scope>NUCLEOTIDE SEQUENCE [LARGE SCALE GENOMIC DNA]</scope>
    <source>
        <strain evidence="3 4">NRRL 5646</strain>
    </source>
</reference>
<dbReference type="EMBL" id="CP078145">
    <property type="protein sequence ID" value="QXN88575.1"/>
    <property type="molecule type" value="Genomic_DNA"/>
</dbReference>
<keyword evidence="3" id="KW-0067">ATP-binding</keyword>
<dbReference type="InterPro" id="IPR003439">
    <property type="entry name" value="ABC_transporter-like_ATP-bd"/>
</dbReference>
<feature type="transmembrane region" description="Helical" evidence="1">
    <location>
        <begin position="180"/>
        <end position="197"/>
    </location>
</feature>
<dbReference type="PANTHER" id="PTHR43394:SF1">
    <property type="entry name" value="ATP-BINDING CASSETTE SUB-FAMILY B MEMBER 10, MITOCHONDRIAL"/>
    <property type="match status" value="1"/>
</dbReference>
<name>A0ABX8RJF0_NOCIO</name>
<dbReference type="InterPro" id="IPR003593">
    <property type="entry name" value="AAA+_ATPase"/>
</dbReference>
<keyword evidence="3" id="KW-0547">Nucleotide-binding</keyword>
<evidence type="ECO:0000313" key="3">
    <source>
        <dbReference type="EMBL" id="QXN88575.1"/>
    </source>
</evidence>
<feature type="domain" description="ABC transporter" evidence="2">
    <location>
        <begin position="357"/>
        <end position="603"/>
    </location>
</feature>
<dbReference type="GO" id="GO:0005524">
    <property type="term" value="F:ATP binding"/>
    <property type="evidence" value="ECO:0007669"/>
    <property type="project" value="UniProtKB-KW"/>
</dbReference>
<dbReference type="Pfam" id="PF00005">
    <property type="entry name" value="ABC_tran"/>
    <property type="match status" value="1"/>
</dbReference>
<keyword evidence="4" id="KW-1185">Reference proteome</keyword>
<evidence type="ECO:0000256" key="1">
    <source>
        <dbReference type="SAM" id="Phobius"/>
    </source>
</evidence>